<keyword evidence="2" id="KW-1185">Reference proteome</keyword>
<organism evidence="1 2">
    <name type="scientific">Xylaria arbuscula</name>
    <dbReference type="NCBI Taxonomy" id="114810"/>
    <lineage>
        <taxon>Eukaryota</taxon>
        <taxon>Fungi</taxon>
        <taxon>Dikarya</taxon>
        <taxon>Ascomycota</taxon>
        <taxon>Pezizomycotina</taxon>
        <taxon>Sordariomycetes</taxon>
        <taxon>Xylariomycetidae</taxon>
        <taxon>Xylariales</taxon>
        <taxon>Xylariaceae</taxon>
        <taxon>Xylaria</taxon>
    </lineage>
</organism>
<comment type="caution">
    <text evidence="1">The sequence shown here is derived from an EMBL/GenBank/DDBJ whole genome shotgun (WGS) entry which is preliminary data.</text>
</comment>
<accession>A0A9W8N8Q2</accession>
<dbReference type="Proteomes" id="UP001148614">
    <property type="component" value="Unassembled WGS sequence"/>
</dbReference>
<reference evidence="1" key="1">
    <citation type="submission" date="2022-07" db="EMBL/GenBank/DDBJ databases">
        <title>Genome Sequence of Xylaria arbuscula.</title>
        <authorList>
            <person name="Buettner E."/>
        </authorList>
    </citation>
    <scope>NUCLEOTIDE SEQUENCE</scope>
    <source>
        <strain evidence="1">VT107</strain>
    </source>
</reference>
<protein>
    <submittedName>
        <fullName evidence="1">Uncharacterized protein</fullName>
    </submittedName>
</protein>
<sequence length="178" mass="19684">MSITEPVDPLRLADRALGEIVSTLQDLGDCIVDGESYANLEDWRDEFSSGNPDDDRDRMSLNAHYAMKSVLDKVDSAMEAGHAFIAVADEALLRRHNTDQPEGLDRGGDDEDVRIEVATALCDRGLSLIHVYRTQEAHLNRLWNILRQDGPYALGVMERFIAAAAWFPSVPPSDSGSN</sequence>
<proteinExistence type="predicted"/>
<evidence type="ECO:0000313" key="1">
    <source>
        <dbReference type="EMBL" id="KAJ3563558.1"/>
    </source>
</evidence>
<evidence type="ECO:0000313" key="2">
    <source>
        <dbReference type="Proteomes" id="UP001148614"/>
    </source>
</evidence>
<dbReference type="EMBL" id="JANPWZ010001742">
    <property type="protein sequence ID" value="KAJ3563558.1"/>
    <property type="molecule type" value="Genomic_DNA"/>
</dbReference>
<dbReference type="AlphaFoldDB" id="A0A9W8N8Q2"/>
<gene>
    <name evidence="1" type="ORF">NPX13_g8153</name>
</gene>
<name>A0A9W8N8Q2_9PEZI</name>